<protein>
    <submittedName>
        <fullName evidence="1">Uncharacterized protein</fullName>
    </submittedName>
</protein>
<dbReference type="AlphaFoldDB" id="A0A1H5D8N2"/>
<organism evidence="1 2">
    <name type="scientific">Jiangella alba</name>
    <dbReference type="NCBI Taxonomy" id="561176"/>
    <lineage>
        <taxon>Bacteria</taxon>
        <taxon>Bacillati</taxon>
        <taxon>Actinomycetota</taxon>
        <taxon>Actinomycetes</taxon>
        <taxon>Jiangellales</taxon>
        <taxon>Jiangellaceae</taxon>
        <taxon>Jiangella</taxon>
    </lineage>
</organism>
<dbReference type="Proteomes" id="UP000181980">
    <property type="component" value="Unassembled WGS sequence"/>
</dbReference>
<evidence type="ECO:0000313" key="2">
    <source>
        <dbReference type="Proteomes" id="UP000181980"/>
    </source>
</evidence>
<dbReference type="OrthoDB" id="7942934at2"/>
<dbReference type="STRING" id="561176.SAMN04488561_0329"/>
<evidence type="ECO:0000313" key="1">
    <source>
        <dbReference type="EMBL" id="SED75138.1"/>
    </source>
</evidence>
<name>A0A1H5D8N2_9ACTN</name>
<proteinExistence type="predicted"/>
<keyword evidence="2" id="KW-1185">Reference proteome</keyword>
<sequence length="342" mass="35486">MTQTGSRAALDRVVRRAGGASVFEALVALPGSDLTTLQLELMRRRAAALSPATVLERYRRDRFTAPAPLPFAALRRVEDVLLDALAARPESVEVVTPAPLAPLGTHSVLATVDQNKVVSTVRGTDVAADPTNGLALEAAVRRQDLQRADVAGAGSGPGGGPLAGVVRLAAIQRVVRAQYVAGPAMFAHFSLFAQVTAGRDIGGLGFERAALAEQLAVVAGALPRLGAEEVEVRLTVLEPRFAPVADAIVAALGGRPDGAAAGVPVRAALDPGRPSGRGYYEGLCFKVMARLDGEWAEVGDGGFTGWSRELLSNKKERLLISGLGIDRLAAAHAAATSRTTAT</sequence>
<dbReference type="RefSeq" id="WP_069113869.1">
    <property type="nucleotide sequence ID" value="NZ_FNUC01000002.1"/>
</dbReference>
<reference evidence="2" key="1">
    <citation type="submission" date="2016-10" db="EMBL/GenBank/DDBJ databases">
        <authorList>
            <person name="Varghese N."/>
            <person name="Submissions S."/>
        </authorList>
    </citation>
    <scope>NUCLEOTIDE SEQUENCE [LARGE SCALE GENOMIC DNA]</scope>
    <source>
        <strain evidence="2">DSM 45237</strain>
    </source>
</reference>
<gene>
    <name evidence="1" type="ORF">SAMN04488561_0329</name>
</gene>
<dbReference type="EMBL" id="FNUC01000002">
    <property type="protein sequence ID" value="SED75138.1"/>
    <property type="molecule type" value="Genomic_DNA"/>
</dbReference>
<accession>A0A1H5D8N2</accession>